<evidence type="ECO:0000259" key="11">
    <source>
        <dbReference type="SMART" id="SM00836"/>
    </source>
</evidence>
<evidence type="ECO:0000313" key="14">
    <source>
        <dbReference type="Proteomes" id="UP000609346"/>
    </source>
</evidence>
<feature type="domain" description="DALR anticodon binding" evidence="11">
    <location>
        <begin position="438"/>
        <end position="558"/>
    </location>
</feature>
<feature type="short sequence motif" description="'HIGH' region" evidence="9">
    <location>
        <begin position="133"/>
        <end position="143"/>
    </location>
</feature>
<comment type="similarity">
    <text evidence="1 9 10">Belongs to the class-I aminoacyl-tRNA synthetase family.</text>
</comment>
<evidence type="ECO:0000256" key="3">
    <source>
        <dbReference type="ARBA" id="ARBA00022598"/>
    </source>
</evidence>
<dbReference type="SUPFAM" id="SSF47323">
    <property type="entry name" value="Anticodon-binding domain of a subclass of class I aminoacyl-tRNA synthetases"/>
    <property type="match status" value="1"/>
</dbReference>
<dbReference type="PRINTS" id="PR01038">
    <property type="entry name" value="TRNASYNTHARG"/>
</dbReference>
<evidence type="ECO:0000259" key="12">
    <source>
        <dbReference type="SMART" id="SM01016"/>
    </source>
</evidence>
<gene>
    <name evidence="9" type="primary">argS</name>
    <name evidence="13" type="ORF">H8B09_23820</name>
</gene>
<dbReference type="InterPro" id="IPR005148">
    <property type="entry name" value="Arg-tRNA-synth_N"/>
</dbReference>
<dbReference type="InterPro" id="IPR008909">
    <property type="entry name" value="DALR_anticod-bd"/>
</dbReference>
<dbReference type="InterPro" id="IPR009080">
    <property type="entry name" value="tRNAsynth_Ia_anticodon-bd"/>
</dbReference>
<dbReference type="Gene3D" id="3.40.50.620">
    <property type="entry name" value="HUPs"/>
    <property type="match status" value="1"/>
</dbReference>
<dbReference type="PANTHER" id="PTHR11956:SF5">
    <property type="entry name" value="ARGININE--TRNA LIGASE, CYTOPLASMIC"/>
    <property type="match status" value="1"/>
</dbReference>
<dbReference type="CDD" id="cd00671">
    <property type="entry name" value="ArgRS_core"/>
    <property type="match status" value="1"/>
</dbReference>
<comment type="subunit">
    <text evidence="9">Monomer.</text>
</comment>
<sequence length="558" mass="62218">MTNVIDQLYDNVKNAIADAVVAAGIVAREELPEFVLEVPRDKSHGDLATNAAMQLTKIAKRNPRQIAEAIVANLNGASASIESAEIAGPGFINFRLNKNYLYPVVGDVLTSGDNYGRVQDNAGKSIEVEFVSANPTGSLHLGHARGAAVGDALCNVLHFAGYDVTREYYINDAGNQVANLAYSIEARYKQALGQDAAMPEDGYHGADIVGFAEELAKQEGDRLLSLSDDERFAFFRQYGLERELDKIKRDLGRFRVSFDLWYSETSLYEQGLVEQGLDALRATGHVYEEEGATWLNTTQFGDDKNRVLVKNDGSYTYLTPDIAYHRVKYGRGYDQLINIWGADHHGYIPRMKAAMEALGNDPGKLTVLIAQMVSLFQNGEKVKMSKRTGKAVTMEDLMDEVGVDAIRYFFTMRSMDSHLDFDMDLAVSTSNENPVFYVQYAHARICSIFRQAEEQGVAMRSLSDIDLSRLSTEQEYDLLRKLGELPQEISDAAAQYAPHRVIRYVYELASQFHSYYKAERVMTEDAEQTQARLALLAATRIVIANVLRLVGVTAPERM</sequence>
<dbReference type="Pfam" id="PF05746">
    <property type="entry name" value="DALR_1"/>
    <property type="match status" value="1"/>
</dbReference>
<keyword evidence="14" id="KW-1185">Reference proteome</keyword>
<dbReference type="Gene3D" id="3.30.1360.70">
    <property type="entry name" value="Arginyl tRNA synthetase N-terminal domain"/>
    <property type="match status" value="1"/>
</dbReference>
<comment type="subcellular location">
    <subcellularLocation>
        <location evidence="9">Cytoplasm</location>
    </subcellularLocation>
</comment>
<organism evidence="13 14">
    <name type="scientific">Paenibacillus terricola</name>
    <dbReference type="NCBI Taxonomy" id="2763503"/>
    <lineage>
        <taxon>Bacteria</taxon>
        <taxon>Bacillati</taxon>
        <taxon>Bacillota</taxon>
        <taxon>Bacilli</taxon>
        <taxon>Bacillales</taxon>
        <taxon>Paenibacillaceae</taxon>
        <taxon>Paenibacillus</taxon>
    </lineage>
</organism>
<dbReference type="InterPro" id="IPR036695">
    <property type="entry name" value="Arg-tRNA-synth_N_sf"/>
</dbReference>
<feature type="domain" description="Arginyl tRNA synthetase N-terminal" evidence="12">
    <location>
        <begin position="10"/>
        <end position="96"/>
    </location>
</feature>
<evidence type="ECO:0000256" key="9">
    <source>
        <dbReference type="HAMAP-Rule" id="MF_00123"/>
    </source>
</evidence>
<evidence type="ECO:0000256" key="2">
    <source>
        <dbReference type="ARBA" id="ARBA00022490"/>
    </source>
</evidence>
<dbReference type="Pfam" id="PF03485">
    <property type="entry name" value="Arg_tRNA_synt_N"/>
    <property type="match status" value="1"/>
</dbReference>
<dbReference type="SUPFAM" id="SSF55190">
    <property type="entry name" value="Arginyl-tRNA synthetase (ArgRS), N-terminal 'additional' domain"/>
    <property type="match status" value="1"/>
</dbReference>
<dbReference type="PANTHER" id="PTHR11956">
    <property type="entry name" value="ARGINYL-TRNA SYNTHETASE"/>
    <property type="match status" value="1"/>
</dbReference>
<dbReference type="InterPro" id="IPR014729">
    <property type="entry name" value="Rossmann-like_a/b/a_fold"/>
</dbReference>
<reference evidence="13 14" key="1">
    <citation type="submission" date="2020-09" db="EMBL/GenBank/DDBJ databases">
        <title>Paenibacillus sp. strain PR3 16S rRNA gene Genome sequencing and assembly.</title>
        <authorList>
            <person name="Kim J."/>
        </authorList>
    </citation>
    <scope>NUCLEOTIDE SEQUENCE [LARGE SCALE GENOMIC DNA]</scope>
    <source>
        <strain evidence="13 14">PR3</strain>
    </source>
</reference>
<evidence type="ECO:0000256" key="5">
    <source>
        <dbReference type="ARBA" id="ARBA00022840"/>
    </source>
</evidence>
<keyword evidence="6 9" id="KW-0648">Protein biosynthesis</keyword>
<dbReference type="Gene3D" id="1.10.730.10">
    <property type="entry name" value="Isoleucyl-tRNA Synthetase, Domain 1"/>
    <property type="match status" value="1"/>
</dbReference>
<dbReference type="SMART" id="SM00836">
    <property type="entry name" value="DALR_1"/>
    <property type="match status" value="1"/>
</dbReference>
<evidence type="ECO:0000256" key="1">
    <source>
        <dbReference type="ARBA" id="ARBA00005594"/>
    </source>
</evidence>
<dbReference type="NCBIfam" id="TIGR00456">
    <property type="entry name" value="argS"/>
    <property type="match status" value="1"/>
</dbReference>
<dbReference type="Proteomes" id="UP000609346">
    <property type="component" value="Unassembled WGS sequence"/>
</dbReference>
<evidence type="ECO:0000256" key="4">
    <source>
        <dbReference type="ARBA" id="ARBA00022741"/>
    </source>
</evidence>
<evidence type="ECO:0000313" key="13">
    <source>
        <dbReference type="EMBL" id="MBD3921810.1"/>
    </source>
</evidence>
<keyword evidence="7 9" id="KW-0030">Aminoacyl-tRNA synthetase</keyword>
<comment type="caution">
    <text evidence="13">The sequence shown here is derived from an EMBL/GenBank/DDBJ whole genome shotgun (WGS) entry which is preliminary data.</text>
</comment>
<dbReference type="EC" id="6.1.1.19" evidence="9"/>
<keyword evidence="4 9" id="KW-0547">Nucleotide-binding</keyword>
<dbReference type="EMBL" id="JACXZA010000007">
    <property type="protein sequence ID" value="MBD3921810.1"/>
    <property type="molecule type" value="Genomic_DNA"/>
</dbReference>
<dbReference type="CDD" id="cd07956">
    <property type="entry name" value="Anticodon_Ia_Arg"/>
    <property type="match status" value="1"/>
</dbReference>
<dbReference type="InterPro" id="IPR035684">
    <property type="entry name" value="ArgRS_core"/>
</dbReference>
<evidence type="ECO:0000256" key="7">
    <source>
        <dbReference type="ARBA" id="ARBA00023146"/>
    </source>
</evidence>
<evidence type="ECO:0000256" key="6">
    <source>
        <dbReference type="ARBA" id="ARBA00022917"/>
    </source>
</evidence>
<dbReference type="GO" id="GO:0004814">
    <property type="term" value="F:arginine-tRNA ligase activity"/>
    <property type="evidence" value="ECO:0007669"/>
    <property type="project" value="UniProtKB-EC"/>
</dbReference>
<dbReference type="Pfam" id="PF00750">
    <property type="entry name" value="tRNA-synt_1d"/>
    <property type="match status" value="1"/>
</dbReference>
<name>A0ABR8N3L1_9BACL</name>
<comment type="catalytic activity">
    <reaction evidence="8 9">
        <text>tRNA(Arg) + L-arginine + ATP = L-arginyl-tRNA(Arg) + AMP + diphosphate</text>
        <dbReference type="Rhea" id="RHEA:20301"/>
        <dbReference type="Rhea" id="RHEA-COMP:9658"/>
        <dbReference type="Rhea" id="RHEA-COMP:9673"/>
        <dbReference type="ChEBI" id="CHEBI:30616"/>
        <dbReference type="ChEBI" id="CHEBI:32682"/>
        <dbReference type="ChEBI" id="CHEBI:33019"/>
        <dbReference type="ChEBI" id="CHEBI:78442"/>
        <dbReference type="ChEBI" id="CHEBI:78513"/>
        <dbReference type="ChEBI" id="CHEBI:456215"/>
        <dbReference type="EC" id="6.1.1.19"/>
    </reaction>
</comment>
<dbReference type="SMART" id="SM01016">
    <property type="entry name" value="Arg_tRNA_synt_N"/>
    <property type="match status" value="1"/>
</dbReference>
<dbReference type="InterPro" id="IPR001278">
    <property type="entry name" value="Arg-tRNA-ligase"/>
</dbReference>
<keyword evidence="2 9" id="KW-0963">Cytoplasm</keyword>
<proteinExistence type="inferred from homology"/>
<dbReference type="HAMAP" id="MF_00123">
    <property type="entry name" value="Arg_tRNA_synth"/>
    <property type="match status" value="1"/>
</dbReference>
<dbReference type="PROSITE" id="PS00178">
    <property type="entry name" value="AA_TRNA_LIGASE_I"/>
    <property type="match status" value="1"/>
</dbReference>
<evidence type="ECO:0000256" key="8">
    <source>
        <dbReference type="ARBA" id="ARBA00049339"/>
    </source>
</evidence>
<dbReference type="SUPFAM" id="SSF52374">
    <property type="entry name" value="Nucleotidylyl transferase"/>
    <property type="match status" value="1"/>
</dbReference>
<accession>A0ABR8N3L1</accession>
<protein>
    <recommendedName>
        <fullName evidence="9">Arginine--tRNA ligase</fullName>
        <ecNumber evidence="9">6.1.1.19</ecNumber>
    </recommendedName>
    <alternativeName>
        <fullName evidence="9">Arginyl-tRNA synthetase</fullName>
        <shortName evidence="9">ArgRS</shortName>
    </alternativeName>
</protein>
<dbReference type="InterPro" id="IPR001412">
    <property type="entry name" value="aa-tRNA-synth_I_CS"/>
</dbReference>
<dbReference type="RefSeq" id="WP_191206119.1">
    <property type="nucleotide sequence ID" value="NZ_JACXZA010000007.1"/>
</dbReference>
<keyword evidence="5 9" id="KW-0067">ATP-binding</keyword>
<evidence type="ECO:0000256" key="10">
    <source>
        <dbReference type="RuleBase" id="RU363038"/>
    </source>
</evidence>
<keyword evidence="3 9" id="KW-0436">Ligase</keyword>